<dbReference type="AlphaFoldDB" id="A0A2Z6R745"/>
<evidence type="ECO:0000313" key="3">
    <source>
        <dbReference type="Proteomes" id="UP000247702"/>
    </source>
</evidence>
<evidence type="ECO:0000313" key="2">
    <source>
        <dbReference type="EMBL" id="GES84581.1"/>
    </source>
</evidence>
<comment type="caution">
    <text evidence="1">The sequence shown here is derived from an EMBL/GenBank/DDBJ whole genome shotgun (WGS) entry which is preliminary data.</text>
</comment>
<reference evidence="2" key="2">
    <citation type="submission" date="2019-10" db="EMBL/GenBank/DDBJ databases">
        <title>Conservation and host-specific expression of non-tandemly repeated heterogenous ribosome RNA gene in arbuscular mycorrhizal fungi.</title>
        <authorList>
            <person name="Maeda T."/>
            <person name="Kobayashi Y."/>
            <person name="Nakagawa T."/>
            <person name="Ezawa T."/>
            <person name="Yamaguchi K."/>
            <person name="Bino T."/>
            <person name="Nishimoto Y."/>
            <person name="Shigenobu S."/>
            <person name="Kawaguchi M."/>
        </authorList>
    </citation>
    <scope>NUCLEOTIDE SEQUENCE</scope>
    <source>
        <strain evidence="2">HR1</strain>
    </source>
</reference>
<dbReference type="EMBL" id="BEXD01001335">
    <property type="protein sequence ID" value="GBB93604.1"/>
    <property type="molecule type" value="Genomic_DNA"/>
</dbReference>
<evidence type="ECO:0000313" key="1">
    <source>
        <dbReference type="EMBL" id="GBB93604.1"/>
    </source>
</evidence>
<dbReference type="InterPro" id="IPR036910">
    <property type="entry name" value="HMG_box_dom_sf"/>
</dbReference>
<name>A0A2Z6R745_9GLOM</name>
<accession>A0A2Z6R745</accession>
<dbReference type="Gene3D" id="1.10.30.10">
    <property type="entry name" value="High mobility group box domain"/>
    <property type="match status" value="1"/>
</dbReference>
<proteinExistence type="predicted"/>
<dbReference type="Proteomes" id="UP000615446">
    <property type="component" value="Unassembled WGS sequence"/>
</dbReference>
<dbReference type="SUPFAM" id="SSF47095">
    <property type="entry name" value="HMG-box"/>
    <property type="match status" value="1"/>
</dbReference>
<dbReference type="Proteomes" id="UP000247702">
    <property type="component" value="Unassembled WGS sequence"/>
</dbReference>
<keyword evidence="3" id="KW-1185">Reference proteome</keyword>
<organism evidence="1 3">
    <name type="scientific">Rhizophagus clarus</name>
    <dbReference type="NCBI Taxonomy" id="94130"/>
    <lineage>
        <taxon>Eukaryota</taxon>
        <taxon>Fungi</taxon>
        <taxon>Fungi incertae sedis</taxon>
        <taxon>Mucoromycota</taxon>
        <taxon>Glomeromycotina</taxon>
        <taxon>Glomeromycetes</taxon>
        <taxon>Glomerales</taxon>
        <taxon>Glomeraceae</taxon>
        <taxon>Rhizophagus</taxon>
    </lineage>
</organism>
<reference evidence="1 3" key="1">
    <citation type="submission" date="2017-11" db="EMBL/GenBank/DDBJ databases">
        <title>The genome of Rhizophagus clarus HR1 reveals common genetic basis of auxotrophy among arbuscular mycorrhizal fungi.</title>
        <authorList>
            <person name="Kobayashi Y."/>
        </authorList>
    </citation>
    <scope>NUCLEOTIDE SEQUENCE [LARGE SCALE GENOMIC DNA]</scope>
    <source>
        <strain evidence="1 3">HR1</strain>
    </source>
</reference>
<gene>
    <name evidence="2" type="ORF">RCL2_001169600</name>
    <name evidence="1" type="ORF">RclHR1_00220038</name>
</gene>
<sequence length="117" mass="13697">MYKRVKAARTARAVRAANPYLQYRKYTIDRNNKRKMTDHSKITAPEWGNMNDSDKRIFIQATAKEALEKEAAFGGNNRTTKSYEQCGNYGFVIECLVNPNKEEIMFEKYTQNTDYHE</sequence>
<dbReference type="OrthoDB" id="2310003at2759"/>
<protein>
    <submittedName>
        <fullName evidence="1">Uncharacterized protein</fullName>
    </submittedName>
</protein>
<dbReference type="EMBL" id="BLAL01000081">
    <property type="protein sequence ID" value="GES84581.1"/>
    <property type="molecule type" value="Genomic_DNA"/>
</dbReference>